<protein>
    <submittedName>
        <fullName evidence="3">Predicted protein</fullName>
    </submittedName>
</protein>
<dbReference type="KEGG" id="ngr:NAEGRDRAFT_53013"/>
<organism evidence="4">
    <name type="scientific">Naegleria gruberi</name>
    <name type="common">Amoeba</name>
    <dbReference type="NCBI Taxonomy" id="5762"/>
    <lineage>
        <taxon>Eukaryota</taxon>
        <taxon>Discoba</taxon>
        <taxon>Heterolobosea</taxon>
        <taxon>Tetramitia</taxon>
        <taxon>Eutetramitia</taxon>
        <taxon>Vahlkampfiidae</taxon>
        <taxon>Naegleria</taxon>
    </lineage>
</organism>
<dbReference type="AlphaFoldDB" id="D2VXF0"/>
<dbReference type="Gene3D" id="3.30.300.90">
    <property type="entry name" value="BolA-like"/>
    <property type="match status" value="1"/>
</dbReference>
<reference evidence="3 4" key="1">
    <citation type="journal article" date="2010" name="Cell">
        <title>The genome of Naegleria gruberi illuminates early eukaryotic versatility.</title>
        <authorList>
            <person name="Fritz-Laylin L.K."/>
            <person name="Prochnik S.E."/>
            <person name="Ginger M.L."/>
            <person name="Dacks J.B."/>
            <person name="Carpenter M.L."/>
            <person name="Field M.C."/>
            <person name="Kuo A."/>
            <person name="Paredez A."/>
            <person name="Chapman J."/>
            <person name="Pham J."/>
            <person name="Shu S."/>
            <person name="Neupane R."/>
            <person name="Cipriano M."/>
            <person name="Mancuso J."/>
            <person name="Tu H."/>
            <person name="Salamov A."/>
            <person name="Lindquist E."/>
            <person name="Shapiro H."/>
            <person name="Lucas S."/>
            <person name="Grigoriev I.V."/>
            <person name="Cande W.Z."/>
            <person name="Fulton C."/>
            <person name="Rokhsar D.S."/>
            <person name="Dawson S.C."/>
        </authorList>
    </citation>
    <scope>NUCLEOTIDE SEQUENCE [LARGE SCALE GENOMIC DNA]</scope>
    <source>
        <strain evidence="3 4">NEG-M</strain>
    </source>
</reference>
<accession>D2VXF0</accession>
<evidence type="ECO:0000256" key="2">
    <source>
        <dbReference type="SAM" id="MobiDB-lite"/>
    </source>
</evidence>
<dbReference type="RefSeq" id="XP_002671242.1">
    <property type="nucleotide sequence ID" value="XM_002671196.1"/>
</dbReference>
<dbReference type="VEuPathDB" id="AmoebaDB:NAEGRDRAFT_53013"/>
<dbReference type="OrthoDB" id="411584at2759"/>
<dbReference type="InterPro" id="IPR036065">
    <property type="entry name" value="BolA-like_sf"/>
</dbReference>
<sequence length="129" mass="15075">MSATRSSRIIKTLTNQFSPIKLSIKNISKPYENDGAHNDIFKQAGGESHLRITIVSDNFEGQTMVKRHRMIHKAISDEFRDGLHALTIHAKTQYEYNQSLERMRKIREDREDEINEDEDIMDEDLRGKE</sequence>
<evidence type="ECO:0000256" key="1">
    <source>
        <dbReference type="RuleBase" id="RU003860"/>
    </source>
</evidence>
<dbReference type="GeneID" id="8858271"/>
<dbReference type="Pfam" id="PF01722">
    <property type="entry name" value="BolA"/>
    <property type="match status" value="1"/>
</dbReference>
<feature type="compositionally biased region" description="Acidic residues" evidence="2">
    <location>
        <begin position="110"/>
        <end position="122"/>
    </location>
</feature>
<dbReference type="SUPFAM" id="SSF82657">
    <property type="entry name" value="BolA-like"/>
    <property type="match status" value="1"/>
</dbReference>
<feature type="region of interest" description="Disordered" evidence="2">
    <location>
        <begin position="107"/>
        <end position="129"/>
    </location>
</feature>
<dbReference type="InParanoid" id="D2VXF0"/>
<dbReference type="eggNOG" id="KOG2313">
    <property type="taxonomic scope" value="Eukaryota"/>
</dbReference>
<dbReference type="EMBL" id="GG738907">
    <property type="protein sequence ID" value="EFC38498.1"/>
    <property type="molecule type" value="Genomic_DNA"/>
</dbReference>
<gene>
    <name evidence="3" type="ORF">NAEGRDRAFT_53013</name>
</gene>
<dbReference type="PANTHER" id="PTHR46230:SF7">
    <property type="entry name" value="BOLA-LIKE PROTEIN 1"/>
    <property type="match status" value="1"/>
</dbReference>
<proteinExistence type="inferred from homology"/>
<dbReference type="Proteomes" id="UP000006671">
    <property type="component" value="Unassembled WGS sequence"/>
</dbReference>
<dbReference type="STRING" id="5762.D2VXF0"/>
<keyword evidence="4" id="KW-1185">Reference proteome</keyword>
<comment type="similarity">
    <text evidence="1">Belongs to the BolA/IbaG family.</text>
</comment>
<dbReference type="FunCoup" id="D2VXF0">
    <property type="interactions" value="28"/>
</dbReference>
<dbReference type="OMA" id="ENDGAHN"/>
<name>D2VXF0_NAEGR</name>
<dbReference type="GO" id="GO:0016226">
    <property type="term" value="P:iron-sulfur cluster assembly"/>
    <property type="evidence" value="ECO:0007669"/>
    <property type="project" value="TreeGrafter"/>
</dbReference>
<dbReference type="InterPro" id="IPR002634">
    <property type="entry name" value="BolA"/>
</dbReference>
<dbReference type="PANTHER" id="PTHR46230">
    <property type="match status" value="1"/>
</dbReference>
<evidence type="ECO:0000313" key="4">
    <source>
        <dbReference type="Proteomes" id="UP000006671"/>
    </source>
</evidence>
<evidence type="ECO:0000313" key="3">
    <source>
        <dbReference type="EMBL" id="EFC38498.1"/>
    </source>
</evidence>